<dbReference type="GO" id="GO:0006614">
    <property type="term" value="P:SRP-dependent cotranslational protein targeting to membrane"/>
    <property type="evidence" value="ECO:0007669"/>
    <property type="project" value="InterPro"/>
</dbReference>
<dbReference type="RefSeq" id="XP_056036590.1">
    <property type="nucleotide sequence ID" value="XM_056179288.1"/>
</dbReference>
<dbReference type="Pfam" id="PF04086">
    <property type="entry name" value="SRP-alpha_N"/>
    <property type="match status" value="1"/>
</dbReference>
<dbReference type="Pfam" id="PF02881">
    <property type="entry name" value="SRP54_N"/>
    <property type="match status" value="1"/>
</dbReference>
<dbReference type="PROSITE" id="PS00300">
    <property type="entry name" value="SRP54"/>
    <property type="match status" value="1"/>
</dbReference>
<dbReference type="SMART" id="SM00382">
    <property type="entry name" value="AAA"/>
    <property type="match status" value="1"/>
</dbReference>
<evidence type="ECO:0000256" key="8">
    <source>
        <dbReference type="ARBA" id="ARBA00023170"/>
    </source>
</evidence>
<name>A0AAF0AVA4_9SCHI</name>
<evidence type="ECO:0000256" key="4">
    <source>
        <dbReference type="ARBA" id="ARBA00022741"/>
    </source>
</evidence>
<dbReference type="EMBL" id="CP115611">
    <property type="protein sequence ID" value="WBW72347.1"/>
    <property type="molecule type" value="Genomic_DNA"/>
</dbReference>
<dbReference type="Gene3D" id="1.20.120.140">
    <property type="entry name" value="Signal recognition particle SRP54, nucleotide-binding domain"/>
    <property type="match status" value="1"/>
</dbReference>
<keyword evidence="7" id="KW-0472">Membrane</keyword>
<dbReference type="FunFam" id="3.40.50.300:FF:000566">
    <property type="entry name" value="Signal recognition particle receptor subunit alpha"/>
    <property type="match status" value="1"/>
</dbReference>
<dbReference type="SUPFAM" id="SSF64356">
    <property type="entry name" value="SNARE-like"/>
    <property type="match status" value="1"/>
</dbReference>
<keyword evidence="5" id="KW-0256">Endoplasmic reticulum</keyword>
<dbReference type="FunFam" id="1.20.120.140:FF:000009">
    <property type="entry name" value="Signal sequence receptor alpha subunit"/>
    <property type="match status" value="1"/>
</dbReference>
<dbReference type="GeneID" id="80873977"/>
<dbReference type="InterPro" id="IPR003593">
    <property type="entry name" value="AAA+_ATPase"/>
</dbReference>
<keyword evidence="8 13" id="KW-0675">Receptor</keyword>
<evidence type="ECO:0000256" key="6">
    <source>
        <dbReference type="ARBA" id="ARBA00023134"/>
    </source>
</evidence>
<dbReference type="PANTHER" id="PTHR43134">
    <property type="entry name" value="SIGNAL RECOGNITION PARTICLE RECEPTOR SUBUNIT ALPHA"/>
    <property type="match status" value="1"/>
</dbReference>
<dbReference type="KEGG" id="som:SOMG_00494"/>
<dbReference type="InterPro" id="IPR000897">
    <property type="entry name" value="SRP54_GTPase_dom"/>
</dbReference>
<evidence type="ECO:0000256" key="2">
    <source>
        <dbReference type="ARBA" id="ARBA00008531"/>
    </source>
</evidence>
<evidence type="ECO:0000256" key="1">
    <source>
        <dbReference type="ARBA" id="ARBA00004397"/>
    </source>
</evidence>
<reference evidence="13 14" key="1">
    <citation type="journal article" date="2023" name="G3 (Bethesda)">
        <title>A high-quality reference genome for the fission yeast Schizosaccharomyces osmophilus.</title>
        <authorList>
            <person name="Jia G.S."/>
            <person name="Zhang W.C."/>
            <person name="Liang Y."/>
            <person name="Liu X.H."/>
            <person name="Rhind N."/>
            <person name="Pidoux A."/>
            <person name="Brysch-Herzberg M."/>
            <person name="Du L.L."/>
        </authorList>
    </citation>
    <scope>NUCLEOTIDE SEQUENCE [LARGE SCALE GENOMIC DNA]</scope>
    <source>
        <strain evidence="13 14">CBS 15793</strain>
    </source>
</reference>
<dbReference type="SMART" id="SM00962">
    <property type="entry name" value="SRP54"/>
    <property type="match status" value="1"/>
</dbReference>
<dbReference type="AlphaFoldDB" id="A0AAF0AVA4"/>
<dbReference type="CDD" id="cd14826">
    <property type="entry name" value="SR_alpha_SRX"/>
    <property type="match status" value="1"/>
</dbReference>
<dbReference type="InterPro" id="IPR013822">
    <property type="entry name" value="Signal_recog_particl_SRP54_hlx"/>
</dbReference>
<dbReference type="InterPro" id="IPR007222">
    <property type="entry name" value="Sig_recog_particle_rcpt_asu_N"/>
</dbReference>
<dbReference type="PANTHER" id="PTHR43134:SF1">
    <property type="entry name" value="SIGNAL RECOGNITION PARTICLE RECEPTOR SUBUNIT ALPHA"/>
    <property type="match status" value="1"/>
</dbReference>
<evidence type="ECO:0000313" key="14">
    <source>
        <dbReference type="Proteomes" id="UP001212411"/>
    </source>
</evidence>
<comment type="similarity">
    <text evidence="2">Belongs to the GTP-binding SRP family.</text>
</comment>
<dbReference type="GO" id="GO:0003924">
    <property type="term" value="F:GTPase activity"/>
    <property type="evidence" value="ECO:0007669"/>
    <property type="project" value="InterPro"/>
</dbReference>
<accession>A0AAF0AVA4</accession>
<organism evidence="13 14">
    <name type="scientific">Schizosaccharomyces osmophilus</name>
    <dbReference type="NCBI Taxonomy" id="2545709"/>
    <lineage>
        <taxon>Eukaryota</taxon>
        <taxon>Fungi</taxon>
        <taxon>Dikarya</taxon>
        <taxon>Ascomycota</taxon>
        <taxon>Taphrinomycotina</taxon>
        <taxon>Schizosaccharomycetes</taxon>
        <taxon>Schizosaccharomycetales</taxon>
        <taxon>Schizosaccharomycetaceae</taxon>
        <taxon>Schizosaccharomyces</taxon>
    </lineage>
</organism>
<feature type="compositionally biased region" description="Low complexity" evidence="11">
    <location>
        <begin position="189"/>
        <end position="202"/>
    </location>
</feature>
<dbReference type="Gene3D" id="3.30.450.60">
    <property type="match status" value="1"/>
</dbReference>
<dbReference type="InterPro" id="IPR042101">
    <property type="entry name" value="SRP54_N_sf"/>
</dbReference>
<dbReference type="InterPro" id="IPR027417">
    <property type="entry name" value="P-loop_NTPase"/>
</dbReference>
<dbReference type="SMART" id="SM00963">
    <property type="entry name" value="SRP54_N"/>
    <property type="match status" value="1"/>
</dbReference>
<protein>
    <recommendedName>
        <fullName evidence="9">Signal recognition particle receptor subunit alpha homolog</fullName>
    </recommendedName>
    <alternativeName>
        <fullName evidence="10">Docking protein alpha</fullName>
    </alternativeName>
</protein>
<dbReference type="InterPro" id="IPR011012">
    <property type="entry name" value="Longin-like_dom_sf"/>
</dbReference>
<keyword evidence="14" id="KW-1185">Reference proteome</keyword>
<sequence length="545" mass="60752">MLDLFAIATKGGIVLWKTSDSAACQKCLQVLFYEAFLSERKNMETSFHQDRFTIQFQESIQNSIVFVVAFQDAKAEAFTQNLLNSMHNIFINVYQEQLKNKELPSESDIIKDFVPLYNAKLAQLSKVSDKENKSLQETNFQGRNKASTREQPRQKSHTSKQVPPTSKKGKKELRRWDDRLTNEEEEALNYSGNNPNGTSTSSQLSNAIGDTNFQKTKKGEVVIGDLEADPDQNSTTTSSSAFSFFSGLIGGKYLKEDDLDPVLKKVQEHLIQKNVANSISLELCESVKKSLIGKKLGSFESVKQTVNDAFRETLTQILTPSTSLDLLHSIRAVQKNEDRPYTISLIGVNGVGKSTTLAKLAYWLLSNNFRILVAACDTFRSGAIEQLGVHVKNLQSLNGSSIELFAQGYGKDSSFVVKNAVDYAKKNNFDVILIDTAGRRHNDQRLMGSLEKFTKATKLDKIFQVAEALVGTDSLAQAKHFQASLYHRPLDGFIISKVDTVGKMVGVMVGMVYSVRVPIVFVGVGQMYSDLRTLSVDWVVDQLMK</sequence>
<dbReference type="SUPFAM" id="SSF52540">
    <property type="entry name" value="P-loop containing nucleoside triphosphate hydrolases"/>
    <property type="match status" value="1"/>
</dbReference>
<dbReference type="SUPFAM" id="SSF47364">
    <property type="entry name" value="Domain of the SRP/SRP receptor G-proteins"/>
    <property type="match status" value="1"/>
</dbReference>
<dbReference type="InterPro" id="IPR036225">
    <property type="entry name" value="SRP/SRP_N"/>
</dbReference>
<dbReference type="GO" id="GO:0005525">
    <property type="term" value="F:GTP binding"/>
    <property type="evidence" value="ECO:0007669"/>
    <property type="project" value="UniProtKB-KW"/>
</dbReference>
<comment type="subcellular location">
    <subcellularLocation>
        <location evidence="1">Endoplasmic reticulum membrane</location>
        <topology evidence="1">Peripheral membrane protein</topology>
        <orientation evidence="1">Cytoplasmic side</orientation>
    </subcellularLocation>
</comment>
<feature type="compositionally biased region" description="Polar residues" evidence="11">
    <location>
        <begin position="135"/>
        <end position="145"/>
    </location>
</feature>
<dbReference type="Pfam" id="PF00448">
    <property type="entry name" value="SRP54"/>
    <property type="match status" value="1"/>
</dbReference>
<evidence type="ECO:0000256" key="9">
    <source>
        <dbReference type="ARBA" id="ARBA00071429"/>
    </source>
</evidence>
<feature type="region of interest" description="Disordered" evidence="11">
    <location>
        <begin position="128"/>
        <end position="206"/>
    </location>
</feature>
<dbReference type="Proteomes" id="UP001212411">
    <property type="component" value="Chromosome 1"/>
</dbReference>
<evidence type="ECO:0000259" key="12">
    <source>
        <dbReference type="PROSITE" id="PS00300"/>
    </source>
</evidence>
<dbReference type="Gene3D" id="3.40.50.300">
    <property type="entry name" value="P-loop containing nucleotide triphosphate hydrolases"/>
    <property type="match status" value="1"/>
</dbReference>
<evidence type="ECO:0000256" key="11">
    <source>
        <dbReference type="SAM" id="MobiDB-lite"/>
    </source>
</evidence>
<dbReference type="GO" id="GO:0005047">
    <property type="term" value="F:signal recognition particle binding"/>
    <property type="evidence" value="ECO:0007669"/>
    <property type="project" value="InterPro"/>
</dbReference>
<proteinExistence type="inferred from homology"/>
<gene>
    <name evidence="13" type="primary">srp101</name>
    <name evidence="13" type="ORF">SOMG_00494</name>
</gene>
<keyword evidence="4" id="KW-0547">Nucleotide-binding</keyword>
<evidence type="ECO:0000256" key="5">
    <source>
        <dbReference type="ARBA" id="ARBA00022824"/>
    </source>
</evidence>
<feature type="domain" description="SRP54-type proteins GTP-binding" evidence="12">
    <location>
        <begin position="518"/>
        <end position="531"/>
    </location>
</feature>
<evidence type="ECO:0000256" key="7">
    <source>
        <dbReference type="ARBA" id="ARBA00023136"/>
    </source>
</evidence>
<keyword evidence="6" id="KW-0342">GTP-binding</keyword>
<comment type="subunit">
    <text evidence="3">Heterodimer of an alpha and a beta chain.</text>
</comment>
<evidence type="ECO:0000256" key="10">
    <source>
        <dbReference type="ARBA" id="ARBA00081194"/>
    </source>
</evidence>
<evidence type="ECO:0000256" key="3">
    <source>
        <dbReference type="ARBA" id="ARBA00011870"/>
    </source>
</evidence>
<dbReference type="GO" id="GO:0006886">
    <property type="term" value="P:intracellular protein transport"/>
    <property type="evidence" value="ECO:0007669"/>
    <property type="project" value="InterPro"/>
</dbReference>
<dbReference type="GO" id="GO:0005785">
    <property type="term" value="C:signal recognition particle receptor complex"/>
    <property type="evidence" value="ECO:0007669"/>
    <property type="project" value="InterPro"/>
</dbReference>
<evidence type="ECO:0000313" key="13">
    <source>
        <dbReference type="EMBL" id="WBW72347.1"/>
    </source>
</evidence>